<gene>
    <name evidence="2" type="ORF">TCIL3000_10_410</name>
</gene>
<sequence>MDIYSRKQRILNGVRTRLETWLMHSFTASSGLQISCLAIAIFRSRDLFEATLSNSFFVHSALQLSEAYYMTDCDLTANNDISMFLNVSTQVLPTNVEYFFSRCAVHTRVLLLIAVLLVVVSFANHLLLWMDVPKIQYNFVVLRRDPLPVFQIALAVAGLFQCSTVKKDNWLLNEYLLVCDPLVSHHFHRAAPYSELVFAFVGTLIIIGVNVIVAVVVRLRDDPGDDYLNSEGRNVPRDAQVVGGEWTGADITMPQQLRMEGNVSATTAAGRSIFPNSDEREMQFVDPKSFVSSRM</sequence>
<keyword evidence="1" id="KW-0812">Transmembrane</keyword>
<accession>G0UV67</accession>
<feature type="transmembrane region" description="Helical" evidence="1">
    <location>
        <begin position="109"/>
        <end position="128"/>
    </location>
</feature>
<evidence type="ECO:0000313" key="2">
    <source>
        <dbReference type="EMBL" id="CCC93282.1"/>
    </source>
</evidence>
<organism evidence="2">
    <name type="scientific">Trypanosoma congolense (strain IL3000)</name>
    <dbReference type="NCBI Taxonomy" id="1068625"/>
    <lineage>
        <taxon>Eukaryota</taxon>
        <taxon>Discoba</taxon>
        <taxon>Euglenozoa</taxon>
        <taxon>Kinetoplastea</taxon>
        <taxon>Metakinetoplastina</taxon>
        <taxon>Trypanosomatida</taxon>
        <taxon>Trypanosomatidae</taxon>
        <taxon>Trypanosoma</taxon>
        <taxon>Nannomonas</taxon>
    </lineage>
</organism>
<proteinExistence type="predicted"/>
<keyword evidence="1" id="KW-0472">Membrane</keyword>
<reference evidence="2" key="1">
    <citation type="journal article" date="2012" name="Proc. Natl. Acad. Sci. U.S.A.">
        <title>Antigenic diversity is generated by distinct evolutionary mechanisms in African trypanosome species.</title>
        <authorList>
            <person name="Jackson A.P."/>
            <person name="Berry A."/>
            <person name="Aslett M."/>
            <person name="Allison H.C."/>
            <person name="Burton P."/>
            <person name="Vavrova-Anderson J."/>
            <person name="Brown R."/>
            <person name="Browne H."/>
            <person name="Corton N."/>
            <person name="Hauser H."/>
            <person name="Gamble J."/>
            <person name="Gilderthorp R."/>
            <person name="Marcello L."/>
            <person name="McQuillan J."/>
            <person name="Otto T.D."/>
            <person name="Quail M.A."/>
            <person name="Sanders M.J."/>
            <person name="van Tonder A."/>
            <person name="Ginger M.L."/>
            <person name="Field M.C."/>
            <person name="Barry J.D."/>
            <person name="Hertz-Fowler C."/>
            <person name="Berriman M."/>
        </authorList>
    </citation>
    <scope>NUCLEOTIDE SEQUENCE</scope>
    <source>
        <strain evidence="2">IL3000</strain>
    </source>
</reference>
<feature type="transmembrane region" description="Helical" evidence="1">
    <location>
        <begin position="196"/>
        <end position="217"/>
    </location>
</feature>
<keyword evidence="1" id="KW-1133">Transmembrane helix</keyword>
<dbReference type="AlphaFoldDB" id="G0UV67"/>
<evidence type="ECO:0000256" key="1">
    <source>
        <dbReference type="SAM" id="Phobius"/>
    </source>
</evidence>
<dbReference type="VEuPathDB" id="TriTrypDB:TcIL3000_10_410"/>
<dbReference type="EMBL" id="HE575323">
    <property type="protein sequence ID" value="CCC93282.1"/>
    <property type="molecule type" value="Genomic_DNA"/>
</dbReference>
<name>G0UV67_TRYCI</name>
<protein>
    <submittedName>
        <fullName evidence="2">Uncharacterized protein</fullName>
    </submittedName>
</protein>